<dbReference type="Proteomes" id="UP000532273">
    <property type="component" value="Unassembled WGS sequence"/>
</dbReference>
<proteinExistence type="predicted"/>
<organism evidence="2 3">
    <name type="scientific">Pedobacter zeae</name>
    <dbReference type="NCBI Taxonomy" id="1737356"/>
    <lineage>
        <taxon>Bacteria</taxon>
        <taxon>Pseudomonadati</taxon>
        <taxon>Bacteroidota</taxon>
        <taxon>Sphingobacteriia</taxon>
        <taxon>Sphingobacteriales</taxon>
        <taxon>Sphingobacteriaceae</taxon>
        <taxon>Pedobacter</taxon>
    </lineage>
</organism>
<reference evidence="2 3" key="1">
    <citation type="submission" date="2020-08" db="EMBL/GenBank/DDBJ databases">
        <title>Genomic Encyclopedia of Type Strains, Phase IV (KMG-IV): sequencing the most valuable type-strain genomes for metagenomic binning, comparative biology and taxonomic classification.</title>
        <authorList>
            <person name="Goeker M."/>
        </authorList>
    </citation>
    <scope>NUCLEOTIDE SEQUENCE [LARGE SCALE GENOMIC DNA]</scope>
    <source>
        <strain evidence="2 3">DSM 100774</strain>
    </source>
</reference>
<evidence type="ECO:0000256" key="1">
    <source>
        <dbReference type="SAM" id="SignalP"/>
    </source>
</evidence>
<keyword evidence="1" id="KW-0732">Signal</keyword>
<evidence type="ECO:0000313" key="2">
    <source>
        <dbReference type="EMBL" id="MBB4106897.1"/>
    </source>
</evidence>
<feature type="signal peptide" evidence="1">
    <location>
        <begin position="1"/>
        <end position="25"/>
    </location>
</feature>
<accession>A0A7W6P4G3</accession>
<dbReference type="EMBL" id="JACIEF010000001">
    <property type="protein sequence ID" value="MBB4106897.1"/>
    <property type="molecule type" value="Genomic_DNA"/>
</dbReference>
<gene>
    <name evidence="2" type="ORF">GGQ60_000857</name>
</gene>
<protein>
    <submittedName>
        <fullName evidence="2">Uncharacterized protein</fullName>
    </submittedName>
</protein>
<dbReference type="AlphaFoldDB" id="A0A7W6P4G3"/>
<feature type="chain" id="PRO_5031456016" evidence="1">
    <location>
        <begin position="26"/>
        <end position="339"/>
    </location>
</feature>
<name>A0A7W6P4G3_9SPHI</name>
<dbReference type="RefSeq" id="WP_183760153.1">
    <property type="nucleotide sequence ID" value="NZ_BMHZ01000002.1"/>
</dbReference>
<comment type="caution">
    <text evidence="2">The sequence shown here is derived from an EMBL/GenBank/DDBJ whole genome shotgun (WGS) entry which is preliminary data.</text>
</comment>
<sequence>MMIKKTKSLCLALLFSITCLTSVKAQFGGLKDKLLKIGTAQGAKALGVDKFLKQPAAITTSFEDVNREGEKMPDFLNDLKLKAQPLYLLPKNPDGGFVLCEGLYEMTNKSYCLKAGTFAPSKGDGYMFAPVLGPKEEIVVSILKSAEKHPEVEQHDIQALLWTIIARTKFADYSGQVKVTAIKLLTTKQLTQLEGGALGILPFDVMEKTKEQLPSGVRAVFEAENNIRQLVASGNYTYADLEKYAIVAGMAPPRSDVPSGIWTKHPDGYYVRYFPSGYSVTKVQVYVPKELLANGAKLIYDATGDIACPANTGSQRLAQTNEPLEADYSLKLTTICNPK</sequence>
<evidence type="ECO:0000313" key="3">
    <source>
        <dbReference type="Proteomes" id="UP000532273"/>
    </source>
</evidence>